<organism evidence="2">
    <name type="scientific">Leptocylindrus danicus</name>
    <dbReference type="NCBI Taxonomy" id="163516"/>
    <lineage>
        <taxon>Eukaryota</taxon>
        <taxon>Sar</taxon>
        <taxon>Stramenopiles</taxon>
        <taxon>Ochrophyta</taxon>
        <taxon>Bacillariophyta</taxon>
        <taxon>Coscinodiscophyceae</taxon>
        <taxon>Chaetocerotophycidae</taxon>
        <taxon>Leptocylindrales</taxon>
        <taxon>Leptocylindraceae</taxon>
        <taxon>Leptocylindrus</taxon>
    </lineage>
</organism>
<evidence type="ECO:0000313" key="2">
    <source>
        <dbReference type="EMBL" id="CAD9555162.1"/>
    </source>
</evidence>
<sequence length="447" mass="49885">MGARFNAIRSQGTFVNTDPSRREELSELGFVWEQPADGKRRGRRKKSMEVDATLNGLMSAEKLDPSASSSTSSGVASASSASAEISAEDDIFSSFFQTDELSKVGASGLQPLQKDSSSSKNGPSLTDASAVIANQMMKTASSPQSMKKGKQPATVINPIASVATDALKLDLPDIIDRDLENMDGIELKDVWHLLTPDEQEDSQRDDNPRENIDWQFDDYDGYSLDDILEALKHYHGIHNNFDIEPLYVVPTFDAESAAAAAAALAAMEEDNDEGAALLGLDVDDEDALMGDLRSQSGSGEEWPALLQGMRLGNIVSRMRSGDVEVRHVPERKAMFDEIGFDWGDDELFIGAPFEKFLCGLWVYYQIRGDACVDLEFRIPDEEPWPEALAHFPLGHAMNFVRHKKDIFWSDYRAKWRSLYRFDFLWLPAVEDALQKPYHEHYLEGLEQ</sequence>
<feature type="compositionally biased region" description="Low complexity" evidence="1">
    <location>
        <begin position="66"/>
        <end position="75"/>
    </location>
</feature>
<protein>
    <recommendedName>
        <fullName evidence="3">Helicase-associated domain-containing protein</fullName>
    </recommendedName>
</protein>
<reference evidence="2" key="1">
    <citation type="submission" date="2021-01" db="EMBL/GenBank/DDBJ databases">
        <authorList>
            <person name="Corre E."/>
            <person name="Pelletier E."/>
            <person name="Niang G."/>
            <person name="Scheremetjew M."/>
            <person name="Finn R."/>
            <person name="Kale V."/>
            <person name="Holt S."/>
            <person name="Cochrane G."/>
            <person name="Meng A."/>
            <person name="Brown T."/>
            <person name="Cohen L."/>
        </authorList>
    </citation>
    <scope>NUCLEOTIDE SEQUENCE</scope>
    <source>
        <strain evidence="2">B650</strain>
    </source>
</reference>
<evidence type="ECO:0000256" key="1">
    <source>
        <dbReference type="SAM" id="MobiDB-lite"/>
    </source>
</evidence>
<dbReference type="PANTHER" id="PTHR37066:SF1">
    <property type="entry name" value="LNS2_PITP DOMAIN-CONTAINING PROTEIN"/>
    <property type="match status" value="1"/>
</dbReference>
<feature type="region of interest" description="Disordered" evidence="1">
    <location>
        <begin position="1"/>
        <end position="75"/>
    </location>
</feature>
<dbReference type="AlphaFoldDB" id="A0A7S2NS69"/>
<evidence type="ECO:0008006" key="3">
    <source>
        <dbReference type="Google" id="ProtNLM"/>
    </source>
</evidence>
<accession>A0A7S2NS69</accession>
<dbReference type="PANTHER" id="PTHR37066">
    <property type="entry name" value="HELICASE-ASSOCIATED"/>
    <property type="match status" value="1"/>
</dbReference>
<gene>
    <name evidence="2" type="ORF">LDAN0321_LOCUS416</name>
</gene>
<dbReference type="EMBL" id="HBGY01000648">
    <property type="protein sequence ID" value="CAD9555162.1"/>
    <property type="molecule type" value="Transcribed_RNA"/>
</dbReference>
<feature type="compositionally biased region" description="Polar residues" evidence="1">
    <location>
        <begin position="8"/>
        <end position="18"/>
    </location>
</feature>
<proteinExistence type="predicted"/>
<name>A0A7S2NS69_9STRA</name>